<dbReference type="EMBL" id="FMWD01000001">
    <property type="protein sequence ID" value="SCZ50733.1"/>
    <property type="molecule type" value="Genomic_DNA"/>
</dbReference>
<dbReference type="SUPFAM" id="SSF53807">
    <property type="entry name" value="Helical backbone' metal receptor"/>
    <property type="match status" value="1"/>
</dbReference>
<feature type="chain" id="PRO_5011483203" evidence="1">
    <location>
        <begin position="27"/>
        <end position="278"/>
    </location>
</feature>
<dbReference type="OrthoDB" id="9816357at2"/>
<sequence length="278" mass="30441">MFDRCLFASLLAAVLWSGSATTPAVAEPTCPRIISQSPYITHSLKWLNLDHCIVGVSRYDPLDRPPTGGVLDPDSAAIAELTPDLMLTSDWISAGKWQAAAPAGARALRLEGFGSMTEIETNLYRISEAAGVENGGSRSRRFARDWRKAAARVRGRGRALVVSACRGVPYSFGKATYLYDLFTAAGFDVVETHEKIRHIKSGEPHESLAELLAAFSPDWLFVLTRRNGEQCAALKPRSGINVVGLDGESFFHPAPTLLKGLEQLAEQRERWHYTGQAQ</sequence>
<evidence type="ECO:0000313" key="3">
    <source>
        <dbReference type="Proteomes" id="UP000199648"/>
    </source>
</evidence>
<dbReference type="STRING" id="415747.SAMN03097708_00486"/>
<gene>
    <name evidence="2" type="ORF">SAMN03097708_00486</name>
</gene>
<evidence type="ECO:0000313" key="2">
    <source>
        <dbReference type="EMBL" id="SCZ50733.1"/>
    </source>
</evidence>
<dbReference type="AlphaFoldDB" id="A0A1G5PMN6"/>
<dbReference type="Proteomes" id="UP000199648">
    <property type="component" value="Unassembled WGS sequence"/>
</dbReference>
<organism evidence="2 3">
    <name type="scientific">Thiohalomonas denitrificans</name>
    <dbReference type="NCBI Taxonomy" id="415747"/>
    <lineage>
        <taxon>Bacteria</taxon>
        <taxon>Pseudomonadati</taxon>
        <taxon>Pseudomonadota</taxon>
        <taxon>Gammaproteobacteria</taxon>
        <taxon>Thiohalomonadales</taxon>
        <taxon>Thiohalomonadaceae</taxon>
        <taxon>Thiohalomonas</taxon>
    </lineage>
</organism>
<keyword evidence="1" id="KW-0732">Signal</keyword>
<keyword evidence="3" id="KW-1185">Reference proteome</keyword>
<evidence type="ECO:0000256" key="1">
    <source>
        <dbReference type="SAM" id="SignalP"/>
    </source>
</evidence>
<name>A0A1G5PMN6_9GAMM</name>
<proteinExistence type="predicted"/>
<reference evidence="2 3" key="1">
    <citation type="submission" date="2016-10" db="EMBL/GenBank/DDBJ databases">
        <authorList>
            <person name="de Groot N.N."/>
        </authorList>
    </citation>
    <scope>NUCLEOTIDE SEQUENCE [LARGE SCALE GENOMIC DNA]</scope>
    <source>
        <strain evidence="2 3">HLD2</strain>
    </source>
</reference>
<protein>
    <submittedName>
        <fullName evidence="2">Iron complex transport system substrate-binding protein</fullName>
    </submittedName>
</protein>
<dbReference type="Gene3D" id="3.40.50.1980">
    <property type="entry name" value="Nitrogenase molybdenum iron protein domain"/>
    <property type="match status" value="2"/>
</dbReference>
<feature type="signal peptide" evidence="1">
    <location>
        <begin position="1"/>
        <end position="26"/>
    </location>
</feature>
<accession>A0A1G5PMN6</accession>
<dbReference type="RefSeq" id="WP_139181400.1">
    <property type="nucleotide sequence ID" value="NZ_FMWD01000001.1"/>
</dbReference>